<dbReference type="STRING" id="838561.P344_03630"/>
<dbReference type="Gene3D" id="1.10.150.20">
    <property type="entry name" value="5' to 3' exonuclease, C-terminal subdomain"/>
    <property type="match status" value="1"/>
</dbReference>
<comment type="similarity">
    <text evidence="1">Belongs to the DNA polymerase type-Y family.</text>
</comment>
<dbReference type="PANTHER" id="PTHR11076:SF33">
    <property type="entry name" value="DNA POLYMERASE KAPPA"/>
    <property type="match status" value="1"/>
</dbReference>
<evidence type="ECO:0000259" key="2">
    <source>
        <dbReference type="PROSITE" id="PS50173"/>
    </source>
</evidence>
<dbReference type="eggNOG" id="COG0389">
    <property type="taxonomic scope" value="Bacteria"/>
</dbReference>
<reference evidence="3 4" key="1">
    <citation type="submission" date="2013-09" db="EMBL/GenBank/DDBJ databases">
        <title>Complete genome sequence of Spiroplasma mirum suckling mouse cataract agent.</title>
        <authorList>
            <person name="Landry C.A."/>
            <person name="Bastian F.O."/>
            <person name="Thune R.L."/>
        </authorList>
    </citation>
    <scope>NUCLEOTIDE SEQUENCE [LARGE SCALE GENOMIC DNA]</scope>
    <source>
        <strain evidence="3 4">SMCA</strain>
    </source>
</reference>
<dbReference type="HOGENOM" id="CLU_2144251_0_0_14"/>
<dbReference type="Pfam" id="PF11798">
    <property type="entry name" value="IMS_HHH"/>
    <property type="match status" value="1"/>
</dbReference>
<organism evidence="3 4">
    <name type="scientific">Spiroplasma mirum ATCC 29335</name>
    <dbReference type="NCBI Taxonomy" id="838561"/>
    <lineage>
        <taxon>Bacteria</taxon>
        <taxon>Bacillati</taxon>
        <taxon>Mycoplasmatota</taxon>
        <taxon>Mollicutes</taxon>
        <taxon>Entomoplasmatales</taxon>
        <taxon>Spiroplasmataceae</taxon>
        <taxon>Spiroplasma</taxon>
    </lineage>
</organism>
<dbReference type="GO" id="GO:0042276">
    <property type="term" value="P:error-prone translesion synthesis"/>
    <property type="evidence" value="ECO:0007669"/>
    <property type="project" value="TreeGrafter"/>
</dbReference>
<dbReference type="InterPro" id="IPR001126">
    <property type="entry name" value="UmuC"/>
</dbReference>
<dbReference type="PANTHER" id="PTHR11076">
    <property type="entry name" value="DNA REPAIR POLYMERASE UMUC / TRANSFERASE FAMILY MEMBER"/>
    <property type="match status" value="1"/>
</dbReference>
<dbReference type="InterPro" id="IPR043502">
    <property type="entry name" value="DNA/RNA_pol_sf"/>
</dbReference>
<dbReference type="GO" id="GO:0006281">
    <property type="term" value="P:DNA repair"/>
    <property type="evidence" value="ECO:0007669"/>
    <property type="project" value="InterPro"/>
</dbReference>
<protein>
    <recommendedName>
        <fullName evidence="2">UmuC domain-containing protein</fullName>
    </recommendedName>
</protein>
<dbReference type="InterPro" id="IPR024728">
    <property type="entry name" value="PolY_HhH_motif"/>
</dbReference>
<proteinExistence type="inferred from homology"/>
<accession>W6ALL0</accession>
<gene>
    <name evidence="3" type="ORF">P344_03630</name>
</gene>
<dbReference type="Pfam" id="PF00817">
    <property type="entry name" value="IMS"/>
    <property type="match status" value="1"/>
</dbReference>
<dbReference type="InterPro" id="IPR043128">
    <property type="entry name" value="Rev_trsase/Diguanyl_cyclase"/>
</dbReference>
<dbReference type="KEGG" id="smia:P344_03630"/>
<dbReference type="GO" id="GO:0005829">
    <property type="term" value="C:cytosol"/>
    <property type="evidence" value="ECO:0007669"/>
    <property type="project" value="TreeGrafter"/>
</dbReference>
<dbReference type="EMBL" id="CP006720">
    <property type="protein sequence ID" value="AHI58067.1"/>
    <property type="molecule type" value="Genomic_DNA"/>
</dbReference>
<keyword evidence="4" id="KW-1185">Reference proteome</keyword>
<dbReference type="AlphaFoldDB" id="W6ALL0"/>
<dbReference type="InterPro" id="IPR050116">
    <property type="entry name" value="DNA_polymerase-Y"/>
</dbReference>
<dbReference type="Gene3D" id="3.30.70.270">
    <property type="match status" value="1"/>
</dbReference>
<dbReference type="GO" id="GO:0009432">
    <property type="term" value="P:SOS response"/>
    <property type="evidence" value="ECO:0007669"/>
    <property type="project" value="TreeGrafter"/>
</dbReference>
<dbReference type="OrthoDB" id="9808813at2"/>
<dbReference type="Proteomes" id="UP000019260">
    <property type="component" value="Chromosome"/>
</dbReference>
<dbReference type="SUPFAM" id="SSF56672">
    <property type="entry name" value="DNA/RNA polymerases"/>
    <property type="match status" value="1"/>
</dbReference>
<dbReference type="PROSITE" id="PS50173">
    <property type="entry name" value="UMUC"/>
    <property type="match status" value="1"/>
</dbReference>
<dbReference type="PATRIC" id="fig|838561.3.peg.703"/>
<sequence>MLSWCDRTELYPKFHSALNLAKEIQSKIYQDLGLSNSIGISYNKVLAKLASDLKKPMGITIIRDSDIALVVHPLAVNKLWGVGKVTTQKLATLNIKTIGDLAHYDNPIAQLN</sequence>
<evidence type="ECO:0000256" key="1">
    <source>
        <dbReference type="ARBA" id="ARBA00010945"/>
    </source>
</evidence>
<evidence type="ECO:0000313" key="4">
    <source>
        <dbReference type="Proteomes" id="UP000019260"/>
    </source>
</evidence>
<dbReference type="GO" id="GO:0003887">
    <property type="term" value="F:DNA-directed DNA polymerase activity"/>
    <property type="evidence" value="ECO:0007669"/>
    <property type="project" value="TreeGrafter"/>
</dbReference>
<dbReference type="RefSeq" id="WP_025331873.1">
    <property type="nucleotide sequence ID" value="NZ_CP002082.1"/>
</dbReference>
<name>W6ALL0_9MOLU</name>
<evidence type="ECO:0000313" key="3">
    <source>
        <dbReference type="EMBL" id="AHI58067.1"/>
    </source>
</evidence>
<feature type="domain" description="UmuC" evidence="2">
    <location>
        <begin position="17"/>
        <end position="83"/>
    </location>
</feature>